<dbReference type="AlphaFoldDB" id="A0A139A610"/>
<accession>A0A139A610</accession>
<reference evidence="1 2" key="1">
    <citation type="journal article" date="2015" name="Genome Biol. Evol.">
        <title>Phylogenomic analyses indicate that early fungi evolved digesting cell walls of algal ancestors of land plants.</title>
        <authorList>
            <person name="Chang Y."/>
            <person name="Wang S."/>
            <person name="Sekimoto S."/>
            <person name="Aerts A.L."/>
            <person name="Choi C."/>
            <person name="Clum A."/>
            <person name="LaButti K.M."/>
            <person name="Lindquist E.A."/>
            <person name="Yee Ngan C."/>
            <person name="Ohm R.A."/>
            <person name="Salamov A.A."/>
            <person name="Grigoriev I.V."/>
            <person name="Spatafora J.W."/>
            <person name="Berbee M.L."/>
        </authorList>
    </citation>
    <scope>NUCLEOTIDE SEQUENCE [LARGE SCALE GENOMIC DNA]</scope>
    <source>
        <strain evidence="1 2">JEL478</strain>
    </source>
</reference>
<name>A0A139A610_GONPJ</name>
<sequence length="131" mass="13949">MTRALRIMYLVGPPRASIAHAIPFSFHAVSPVTPKNPEWLSRAPHASRSVLAGSLGTPNDYLLDIFASHAQPDLARFLADSIIQSNPTGDYQVPHAVVLDPGILNASPVELVGAVAEYCTVVGGPVIMVRL</sequence>
<dbReference type="Proteomes" id="UP000070544">
    <property type="component" value="Unassembled WGS sequence"/>
</dbReference>
<dbReference type="EMBL" id="KQ965790">
    <property type="protein sequence ID" value="KXS12236.1"/>
    <property type="molecule type" value="Genomic_DNA"/>
</dbReference>
<proteinExistence type="predicted"/>
<protein>
    <submittedName>
        <fullName evidence="1">Uncharacterized protein</fullName>
    </submittedName>
</protein>
<organism evidence="1 2">
    <name type="scientific">Gonapodya prolifera (strain JEL478)</name>
    <name type="common">Monoblepharis prolifera</name>
    <dbReference type="NCBI Taxonomy" id="1344416"/>
    <lineage>
        <taxon>Eukaryota</taxon>
        <taxon>Fungi</taxon>
        <taxon>Fungi incertae sedis</taxon>
        <taxon>Chytridiomycota</taxon>
        <taxon>Chytridiomycota incertae sedis</taxon>
        <taxon>Monoblepharidomycetes</taxon>
        <taxon>Monoblepharidales</taxon>
        <taxon>Gonapodyaceae</taxon>
        <taxon>Gonapodya</taxon>
    </lineage>
</organism>
<evidence type="ECO:0000313" key="2">
    <source>
        <dbReference type="Proteomes" id="UP000070544"/>
    </source>
</evidence>
<keyword evidence="2" id="KW-1185">Reference proteome</keyword>
<gene>
    <name evidence="1" type="ORF">M427DRAFT_72199</name>
</gene>
<evidence type="ECO:0000313" key="1">
    <source>
        <dbReference type="EMBL" id="KXS12236.1"/>
    </source>
</evidence>